<keyword evidence="4" id="KW-0378">Hydrolase</keyword>
<evidence type="ECO:0000256" key="3">
    <source>
        <dbReference type="ARBA" id="ARBA00022723"/>
    </source>
</evidence>
<keyword evidence="3" id="KW-0479">Metal-binding</keyword>
<reference evidence="12" key="1">
    <citation type="submission" date="2021-01" db="EMBL/GenBank/DDBJ databases">
        <authorList>
            <person name="Corre E."/>
            <person name="Pelletier E."/>
            <person name="Niang G."/>
            <person name="Scheremetjew M."/>
            <person name="Finn R."/>
            <person name="Kale V."/>
            <person name="Holt S."/>
            <person name="Cochrane G."/>
            <person name="Meng A."/>
            <person name="Brown T."/>
            <person name="Cohen L."/>
        </authorList>
    </citation>
    <scope>NUCLEOTIDE SEQUENCE</scope>
    <source>
        <strain evidence="12">NIES-2562</strain>
    </source>
</reference>
<name>A0A7S3LTZ0_9EUKA</name>
<evidence type="ECO:0000256" key="9">
    <source>
        <dbReference type="ARBA" id="ARBA00042761"/>
    </source>
</evidence>
<dbReference type="SUPFAM" id="SSF53098">
    <property type="entry name" value="Ribonuclease H-like"/>
    <property type="match status" value="1"/>
</dbReference>
<evidence type="ECO:0000259" key="11">
    <source>
        <dbReference type="SMART" id="SM00474"/>
    </source>
</evidence>
<dbReference type="SMART" id="SM00474">
    <property type="entry name" value="35EXOc"/>
    <property type="match status" value="1"/>
</dbReference>
<evidence type="ECO:0000313" key="12">
    <source>
        <dbReference type="EMBL" id="CAE0263633.1"/>
    </source>
</evidence>
<proteinExistence type="predicted"/>
<keyword evidence="7" id="KW-0539">Nucleus</keyword>
<evidence type="ECO:0000256" key="8">
    <source>
        <dbReference type="ARBA" id="ARBA00040531"/>
    </source>
</evidence>
<feature type="domain" description="3'-5' exonuclease" evidence="11">
    <location>
        <begin position="54"/>
        <end position="236"/>
    </location>
</feature>
<dbReference type="GO" id="GO:0003676">
    <property type="term" value="F:nucleic acid binding"/>
    <property type="evidence" value="ECO:0007669"/>
    <property type="project" value="InterPro"/>
</dbReference>
<gene>
    <name evidence="12" type="ORF">PBIL07802_LOCUS25934</name>
</gene>
<dbReference type="GO" id="GO:0008408">
    <property type="term" value="F:3'-5' exonuclease activity"/>
    <property type="evidence" value="ECO:0007669"/>
    <property type="project" value="InterPro"/>
</dbReference>
<comment type="subcellular location">
    <subcellularLocation>
        <location evidence="1">Nucleus</location>
    </subcellularLocation>
</comment>
<evidence type="ECO:0000256" key="6">
    <source>
        <dbReference type="ARBA" id="ARBA00022842"/>
    </source>
</evidence>
<evidence type="ECO:0000256" key="5">
    <source>
        <dbReference type="ARBA" id="ARBA00022839"/>
    </source>
</evidence>
<dbReference type="GO" id="GO:0046872">
    <property type="term" value="F:metal ion binding"/>
    <property type="evidence" value="ECO:0007669"/>
    <property type="project" value="UniProtKB-KW"/>
</dbReference>
<keyword evidence="6" id="KW-0460">Magnesium</keyword>
<evidence type="ECO:0000256" key="1">
    <source>
        <dbReference type="ARBA" id="ARBA00004123"/>
    </source>
</evidence>
<dbReference type="GO" id="GO:0005634">
    <property type="term" value="C:nucleus"/>
    <property type="evidence" value="ECO:0007669"/>
    <property type="project" value="UniProtKB-SubCell"/>
</dbReference>
<dbReference type="EMBL" id="HBIB01039804">
    <property type="protein sequence ID" value="CAE0263633.1"/>
    <property type="molecule type" value="Transcribed_RNA"/>
</dbReference>
<feature type="non-terminal residue" evidence="12">
    <location>
        <position position="1"/>
    </location>
</feature>
<keyword evidence="5" id="KW-0269">Exonuclease</keyword>
<evidence type="ECO:0000256" key="10">
    <source>
        <dbReference type="SAM" id="MobiDB-lite"/>
    </source>
</evidence>
<evidence type="ECO:0000256" key="2">
    <source>
        <dbReference type="ARBA" id="ARBA00022722"/>
    </source>
</evidence>
<dbReference type="AlphaFoldDB" id="A0A7S3LTZ0"/>
<dbReference type="InterPro" id="IPR051132">
    <property type="entry name" value="3-5_Exonuclease_domain"/>
</dbReference>
<accession>A0A7S3LTZ0</accession>
<dbReference type="GO" id="GO:0006139">
    <property type="term" value="P:nucleobase-containing compound metabolic process"/>
    <property type="evidence" value="ECO:0007669"/>
    <property type="project" value="InterPro"/>
</dbReference>
<evidence type="ECO:0000256" key="4">
    <source>
        <dbReference type="ARBA" id="ARBA00022801"/>
    </source>
</evidence>
<dbReference type="Gene3D" id="3.30.420.10">
    <property type="entry name" value="Ribonuclease H-like superfamily/Ribonuclease H"/>
    <property type="match status" value="1"/>
</dbReference>
<dbReference type="PANTHER" id="PTHR13620:SF109">
    <property type="entry name" value="3'-5' EXONUCLEASE"/>
    <property type="match status" value="1"/>
</dbReference>
<dbReference type="Pfam" id="PF01612">
    <property type="entry name" value="DNA_pol_A_exo1"/>
    <property type="match status" value="1"/>
</dbReference>
<evidence type="ECO:0000256" key="7">
    <source>
        <dbReference type="ARBA" id="ARBA00023242"/>
    </source>
</evidence>
<dbReference type="InterPro" id="IPR002562">
    <property type="entry name" value="3'-5'_exonuclease_dom"/>
</dbReference>
<protein>
    <recommendedName>
        <fullName evidence="8">3'-5' exonuclease</fullName>
    </recommendedName>
    <alternativeName>
        <fullName evidence="9">Werner Syndrome-like exonuclease</fullName>
    </alternativeName>
</protein>
<dbReference type="PANTHER" id="PTHR13620">
    <property type="entry name" value="3-5 EXONUCLEASE"/>
    <property type="match status" value="1"/>
</dbReference>
<organism evidence="12">
    <name type="scientific">Palpitomonas bilix</name>
    <dbReference type="NCBI Taxonomy" id="652834"/>
    <lineage>
        <taxon>Eukaryota</taxon>
        <taxon>Eukaryota incertae sedis</taxon>
    </lineage>
</organism>
<feature type="region of interest" description="Disordered" evidence="10">
    <location>
        <begin position="260"/>
        <end position="286"/>
    </location>
</feature>
<dbReference type="InterPro" id="IPR012337">
    <property type="entry name" value="RNaseH-like_sf"/>
</dbReference>
<dbReference type="CDD" id="cd06141">
    <property type="entry name" value="WRN_exo"/>
    <property type="match status" value="1"/>
</dbReference>
<keyword evidence="2" id="KW-0540">Nuclease</keyword>
<dbReference type="InterPro" id="IPR036397">
    <property type="entry name" value="RNaseH_sf"/>
</dbReference>
<sequence length="597" mass="66502">VGVVATTQVGGGRSVVVATMLEMLAMYVQNRLCRTSPVQVEVGGEVIDVQMDDMRALLAAVEMEKAHSRVVVMGLDCEWAKHTQTVDLIQICVCESVVTLCKRSGMKEEVRRGLTLLMADKSIVKVGAGVKGDAVRLSALIGSPIYSCFDLADANMEVEKEETREGEKRGRRKKGDERLSLAKLCEKYTGKRLDKPEHIRRGNWAVEVLNEDQVKYGAADALISFRVGVKLIAKMSRKSRSDLRARDLDNLLFDVYEQKKEGNKKKERRERGGASGSGGGGRQKRSYMEVIAARKTPLYENCRMESPDGVLLCTCSAKRCEWYLKKGIATLTSTSPTTIRLLHRPSGYPSKSESYYRTVKANACVVCGSEEECLKKYIVPHCYRKHFPSLLKERRSHDVLLFCKCCHHAASKEEEKLRSAIAECAGIPLLRPIPKRGIDLAKKKAKEAAKTLLKCKTGEARLPTVRQEELHSRLTSYLISQDMPAPPPLHCASLKGVLEEVTQLNAVVVNTDYTSHEEEVVKAIVEGRLEVKDIAAAANTGLSLLSSWEKEEERAGSSVPFLSLQHFEQLWRAHFLTSLRPQHLPVGWKVEHTKGEA</sequence>